<accession>A0A8S4N1I6</accession>
<dbReference type="PANTHER" id="PTHR32026">
    <property type="entry name" value="METHYLTRANSFERASE-LIKE PROTEIN 24"/>
    <property type="match status" value="1"/>
</dbReference>
<dbReference type="Proteomes" id="UP000749559">
    <property type="component" value="Unassembled WGS sequence"/>
</dbReference>
<dbReference type="InterPro" id="IPR026913">
    <property type="entry name" value="METTL24"/>
</dbReference>
<proteinExistence type="predicted"/>
<sequence length="298" mass="35250">MMDIIYNRTMKKRWHMYEERCKQTVLLCFIVATIIYLFTLANKEPGKPEKSYNGVIFFKTITEKIPNSAVDKDTALVTEEWFFTWLEKTQVHCDDVIRIGNQQDGGWNMCVSGPYKPQEKCLVYSFGINNDWSFDDDVTSRFSCEVHSFDPSMNMSDHRRSETIYFHSMGLSNKDYVTLEGWPMMSFSSILTELKHEKAIMDMLKMDIEYSEHEVLPDLFAEGVLQNIKQLAFEFHFKPGLSPERYKSFYTTLSKLETQFNFRKYLYHRNEVCSVFSPIKDIKRSGCHELYYINLDYM</sequence>
<dbReference type="EMBL" id="CAIIXF020000001">
    <property type="protein sequence ID" value="CAH1774535.1"/>
    <property type="molecule type" value="Genomic_DNA"/>
</dbReference>
<evidence type="ECO:0000256" key="1">
    <source>
        <dbReference type="SAM" id="Phobius"/>
    </source>
</evidence>
<reference evidence="3" key="1">
    <citation type="submission" date="2022-03" db="EMBL/GenBank/DDBJ databases">
        <authorList>
            <person name="Martin C."/>
        </authorList>
    </citation>
    <scope>NUCLEOTIDE SEQUENCE</scope>
</reference>
<dbReference type="InterPro" id="IPR025714">
    <property type="entry name" value="Methyltranfer_dom"/>
</dbReference>
<name>A0A8S4N1I6_OWEFU</name>
<organism evidence="3 4">
    <name type="scientific">Owenia fusiformis</name>
    <name type="common">Polychaete worm</name>
    <dbReference type="NCBI Taxonomy" id="6347"/>
    <lineage>
        <taxon>Eukaryota</taxon>
        <taxon>Metazoa</taxon>
        <taxon>Spiralia</taxon>
        <taxon>Lophotrochozoa</taxon>
        <taxon>Annelida</taxon>
        <taxon>Polychaeta</taxon>
        <taxon>Sedentaria</taxon>
        <taxon>Canalipalpata</taxon>
        <taxon>Sabellida</taxon>
        <taxon>Oweniida</taxon>
        <taxon>Oweniidae</taxon>
        <taxon>Owenia</taxon>
    </lineage>
</organism>
<keyword evidence="4" id="KW-1185">Reference proteome</keyword>
<gene>
    <name evidence="3" type="ORF">OFUS_LOCUS1972</name>
</gene>
<dbReference type="OrthoDB" id="10006218at2759"/>
<evidence type="ECO:0000259" key="2">
    <source>
        <dbReference type="Pfam" id="PF13383"/>
    </source>
</evidence>
<dbReference type="AlphaFoldDB" id="A0A8S4N1I6"/>
<keyword evidence="1" id="KW-0472">Membrane</keyword>
<evidence type="ECO:0000313" key="3">
    <source>
        <dbReference type="EMBL" id="CAH1774535.1"/>
    </source>
</evidence>
<dbReference type="Pfam" id="PF13383">
    <property type="entry name" value="Methyltransf_22"/>
    <property type="match status" value="1"/>
</dbReference>
<feature type="domain" description="Methyltransferase" evidence="2">
    <location>
        <begin position="78"/>
        <end position="279"/>
    </location>
</feature>
<feature type="transmembrane region" description="Helical" evidence="1">
    <location>
        <begin position="21"/>
        <end position="41"/>
    </location>
</feature>
<dbReference type="PANTHER" id="PTHR32026:SF10">
    <property type="entry name" value="METHYLTRANSFERASE-LIKE PROTEIN 24-RELATED"/>
    <property type="match status" value="1"/>
</dbReference>
<keyword evidence="1" id="KW-0812">Transmembrane</keyword>
<protein>
    <recommendedName>
        <fullName evidence="2">Methyltransferase domain-containing protein</fullName>
    </recommendedName>
</protein>
<keyword evidence="1" id="KW-1133">Transmembrane helix</keyword>
<evidence type="ECO:0000313" key="4">
    <source>
        <dbReference type="Proteomes" id="UP000749559"/>
    </source>
</evidence>
<comment type="caution">
    <text evidence="3">The sequence shown here is derived from an EMBL/GenBank/DDBJ whole genome shotgun (WGS) entry which is preliminary data.</text>
</comment>